<dbReference type="InterPro" id="IPR001932">
    <property type="entry name" value="PPM-type_phosphatase-like_dom"/>
</dbReference>
<evidence type="ECO:0000256" key="2">
    <source>
        <dbReference type="SAM" id="MobiDB-lite"/>
    </source>
</evidence>
<dbReference type="InterPro" id="IPR003594">
    <property type="entry name" value="HATPase_dom"/>
</dbReference>
<name>A0AA90KJ14_9ACTN</name>
<dbReference type="SUPFAM" id="SSF55781">
    <property type="entry name" value="GAF domain-like"/>
    <property type="match status" value="1"/>
</dbReference>
<dbReference type="RefSeq" id="WP_271316244.1">
    <property type="nucleotide sequence ID" value="NZ_JABXJJ020000043.1"/>
</dbReference>
<dbReference type="Pfam" id="PF13581">
    <property type="entry name" value="HATPase_c_2"/>
    <property type="match status" value="1"/>
</dbReference>
<dbReference type="PANTHER" id="PTHR43156:SF2">
    <property type="entry name" value="STAGE II SPORULATION PROTEIN E"/>
    <property type="match status" value="1"/>
</dbReference>
<sequence length="730" mass="76943">MATSGPGAGNAPPGPADRGTRSADGTPGRAAELYRALALQPHVGVLFLDDRLRVRDAIHTPLNFGGLVIRAGAGVRLTDLVPEDDRESVAAHLRAVLATGYPSVSTAHQTWRMRTPAGLLYVAMTVLRSVDADGNPSLVVTLINTTDDVQRAQRLELLQDAAERIGLQLDVVRTAQQLADVLVPRLCDVAVISLADEIPEGREPPTRTGGGDLALWRAAIAPAGEPRPEGYIRPARDSRDAHVPPFLRGPEVIRMFQAGQHFTLVGRAATTAVVDDEPDMVRALVPFAEEEGSLTVACLPLLTERGGEHNPADPGLVLGSVELWRRGEERPFDEADVRTGKAIVSRAAVSLDNARRYNLERRTSLALQRSLLPPAATAAAAASTAAVYVPARSGRGLGGDFYDAIELSSKRVALVAGDIAGHGLHAAATMGRIRTAVRTLAAMDLAPGELLTHLNELVVELADGAAREESPAGSSCLYAVYDPITCRCSIASAGHPPPIAIRPDGAADYLPVTPGDPLGHGAVVFDVAETDLAPGTVLALYSDGLVGLEDVRLPERLSAALMTADGELHGAAEGVVAALPDTSLADDVTLLLARTRAIADDDTVAWPIPHDPAAVGDARDRTTRQLQDWGLDDLAFTTELIVSELVTNGIRHAEPPVVLRLIRDHDTLVCEVTDGSSSAPHLTRAPDSAEGGRGLMITAQLVAGRWGVRYDSTGGKAIWAEQSTTPLSEG</sequence>
<keyword evidence="1" id="KW-0378">Hydrolase</keyword>
<dbReference type="GO" id="GO:0016791">
    <property type="term" value="F:phosphatase activity"/>
    <property type="evidence" value="ECO:0007669"/>
    <property type="project" value="TreeGrafter"/>
</dbReference>
<dbReference type="SUPFAM" id="SSF55874">
    <property type="entry name" value="ATPase domain of HSP90 chaperone/DNA topoisomerase II/histidine kinase"/>
    <property type="match status" value="1"/>
</dbReference>
<dbReference type="Gene3D" id="3.60.40.10">
    <property type="entry name" value="PPM-type phosphatase domain"/>
    <property type="match status" value="1"/>
</dbReference>
<dbReference type="CDD" id="cd16936">
    <property type="entry name" value="HATPase_RsbW-like"/>
    <property type="match status" value="1"/>
</dbReference>
<dbReference type="Pfam" id="PF07228">
    <property type="entry name" value="SpoIIE"/>
    <property type="match status" value="1"/>
</dbReference>
<dbReference type="FunFam" id="3.30.565.10:FF:000028">
    <property type="entry name" value="PAS sensor protein"/>
    <property type="match status" value="1"/>
</dbReference>
<dbReference type="SMART" id="SM00331">
    <property type="entry name" value="PP2C_SIG"/>
    <property type="match status" value="1"/>
</dbReference>
<reference evidence="4" key="1">
    <citation type="submission" date="2023-05" db="EMBL/GenBank/DDBJ databases">
        <title>Streptantibioticus silvisoli sp. nov., acidotolerant actinomycetes 1 from pine litter.</title>
        <authorList>
            <person name="Swiecimska M."/>
            <person name="Golinska P."/>
            <person name="Sangal V."/>
            <person name="Wachnowicz B."/>
            <person name="Goodfellow M."/>
        </authorList>
    </citation>
    <scope>NUCLEOTIDE SEQUENCE</scope>
    <source>
        <strain evidence="4">SL13</strain>
    </source>
</reference>
<evidence type="ECO:0000259" key="3">
    <source>
        <dbReference type="SMART" id="SM00331"/>
    </source>
</evidence>
<evidence type="ECO:0000313" key="4">
    <source>
        <dbReference type="EMBL" id="MDI5973244.1"/>
    </source>
</evidence>
<dbReference type="SUPFAM" id="SSF55785">
    <property type="entry name" value="PYP-like sensor domain (PAS domain)"/>
    <property type="match status" value="1"/>
</dbReference>
<comment type="caution">
    <text evidence="4">The sequence shown here is derived from an EMBL/GenBank/DDBJ whole genome shotgun (WGS) entry which is preliminary data.</text>
</comment>
<feature type="domain" description="PPM-type phosphatase" evidence="3">
    <location>
        <begin position="382"/>
        <end position="595"/>
    </location>
</feature>
<dbReference type="Gene3D" id="3.30.565.10">
    <property type="entry name" value="Histidine kinase-like ATPase, C-terminal domain"/>
    <property type="match status" value="1"/>
</dbReference>
<evidence type="ECO:0000256" key="1">
    <source>
        <dbReference type="ARBA" id="ARBA00022801"/>
    </source>
</evidence>
<dbReference type="InterPro" id="IPR036890">
    <property type="entry name" value="HATPase_C_sf"/>
</dbReference>
<dbReference type="InterPro" id="IPR052016">
    <property type="entry name" value="Bact_Sigma-Reg"/>
</dbReference>
<feature type="region of interest" description="Disordered" evidence="2">
    <location>
        <begin position="1"/>
        <end position="27"/>
    </location>
</feature>
<proteinExistence type="predicted"/>
<dbReference type="InterPro" id="IPR035965">
    <property type="entry name" value="PAS-like_dom_sf"/>
</dbReference>
<dbReference type="Gene3D" id="3.30.450.40">
    <property type="match status" value="1"/>
</dbReference>
<protein>
    <submittedName>
        <fullName evidence="4">Serine/threonine-protein phosphatase</fullName>
    </submittedName>
</protein>
<dbReference type="AlphaFoldDB" id="A0AA90KJ14"/>
<dbReference type="Gene3D" id="3.30.450.20">
    <property type="entry name" value="PAS domain"/>
    <property type="match status" value="1"/>
</dbReference>
<dbReference type="EMBL" id="JABXJJ020000043">
    <property type="protein sequence ID" value="MDI5973244.1"/>
    <property type="molecule type" value="Genomic_DNA"/>
</dbReference>
<gene>
    <name evidence="4" type="ORF">POF50_028515</name>
</gene>
<dbReference type="PANTHER" id="PTHR43156">
    <property type="entry name" value="STAGE II SPORULATION PROTEIN E-RELATED"/>
    <property type="match status" value="1"/>
</dbReference>
<dbReference type="InterPro" id="IPR036457">
    <property type="entry name" value="PPM-type-like_dom_sf"/>
</dbReference>
<organism evidence="4">
    <name type="scientific">Streptantibioticus silvisoli</name>
    <dbReference type="NCBI Taxonomy" id="2705255"/>
    <lineage>
        <taxon>Bacteria</taxon>
        <taxon>Bacillati</taxon>
        <taxon>Actinomycetota</taxon>
        <taxon>Actinomycetes</taxon>
        <taxon>Kitasatosporales</taxon>
        <taxon>Streptomycetaceae</taxon>
        <taxon>Streptantibioticus</taxon>
    </lineage>
</organism>
<accession>A0AA90KJ14</accession>
<dbReference type="InterPro" id="IPR029016">
    <property type="entry name" value="GAF-like_dom_sf"/>
</dbReference>
<dbReference type="SUPFAM" id="SSF81606">
    <property type="entry name" value="PP2C-like"/>
    <property type="match status" value="1"/>
</dbReference>